<proteinExistence type="predicted"/>
<reference evidence="1" key="1">
    <citation type="submission" date="2019-07" db="EMBL/GenBank/DDBJ databases">
        <authorList>
            <person name="Wongkuna S."/>
            <person name="Scaria J."/>
        </authorList>
    </citation>
    <scope>NUCLEOTIDE SEQUENCE [LARGE SCALE GENOMIC DNA]</scope>
    <source>
        <strain evidence="1">SW178</strain>
    </source>
</reference>
<dbReference type="PANTHER" id="PTHR21342:SF0">
    <property type="entry name" value="BIFUNCTIONAL NMN ADENYLYLTRANSFERASE_NUDIX HYDROLASE"/>
    <property type="match status" value="1"/>
</dbReference>
<comment type="caution">
    <text evidence="1">The sequence shown here is derived from an EMBL/GenBank/DDBJ whole genome shotgun (WGS) entry which is preliminary data.</text>
</comment>
<dbReference type="SUPFAM" id="SSF52374">
    <property type="entry name" value="Nucleotidylyl transferase"/>
    <property type="match status" value="1"/>
</dbReference>
<evidence type="ECO:0000313" key="2">
    <source>
        <dbReference type="Proteomes" id="UP000322025"/>
    </source>
</evidence>
<dbReference type="OrthoDB" id="3249147at2"/>
<keyword evidence="2" id="KW-1185">Reference proteome</keyword>
<gene>
    <name evidence="1" type="ORF">FNY66_08865</name>
</gene>
<dbReference type="Proteomes" id="UP000322025">
    <property type="component" value="Unassembled WGS sequence"/>
</dbReference>
<dbReference type="Gene3D" id="3.40.50.620">
    <property type="entry name" value="HUPs"/>
    <property type="match status" value="1"/>
</dbReference>
<evidence type="ECO:0000313" key="1">
    <source>
        <dbReference type="EMBL" id="KAA8501436.1"/>
    </source>
</evidence>
<dbReference type="PANTHER" id="PTHR21342">
    <property type="entry name" value="PHOSPHOPANTETHEINE ADENYLYLTRANSFERASE"/>
    <property type="match status" value="1"/>
</dbReference>
<dbReference type="InterPro" id="IPR014729">
    <property type="entry name" value="Rossmann-like_a/b/a_fold"/>
</dbReference>
<sequence length="190" mass="22165">MTETGVIHGRFQVLHLKHMEYLLAAKMRCRTLYVGITHPDISAYPATSPLDKHGRTKTDNPLTYIERYEMIRDALLDFGVKREEFEIIPFPISSPELLLQYTPADAVHYMSICSAWDEEKYQILCSLDLNVEVLWRRTGEEKEITGSELRSLIARGEEWKQYVPKTAAEYLEKNGIDQRIRQLYYTYGGR</sequence>
<organism evidence="1 2">
    <name type="scientific">Mediterraneibacter catenae</name>
    <dbReference type="NCBI Taxonomy" id="2594882"/>
    <lineage>
        <taxon>Bacteria</taxon>
        <taxon>Bacillati</taxon>
        <taxon>Bacillota</taxon>
        <taxon>Clostridia</taxon>
        <taxon>Lachnospirales</taxon>
        <taxon>Lachnospiraceae</taxon>
        <taxon>Mediterraneibacter</taxon>
    </lineage>
</organism>
<dbReference type="AlphaFoldDB" id="A0A5M9I0W7"/>
<name>A0A5M9I0W7_9FIRM</name>
<protein>
    <submittedName>
        <fullName evidence="1">Nicotinate-nucleotide adenylyltransferase</fullName>
    </submittedName>
</protein>
<keyword evidence="1" id="KW-0548">Nucleotidyltransferase</keyword>
<dbReference type="GO" id="GO:0016779">
    <property type="term" value="F:nucleotidyltransferase activity"/>
    <property type="evidence" value="ECO:0007669"/>
    <property type="project" value="UniProtKB-KW"/>
</dbReference>
<dbReference type="EMBL" id="VMSO01000009">
    <property type="protein sequence ID" value="KAA8501436.1"/>
    <property type="molecule type" value="Genomic_DNA"/>
</dbReference>
<keyword evidence="1" id="KW-0808">Transferase</keyword>
<accession>A0A5M9I0W7</accession>
<dbReference type="RefSeq" id="WP_087150088.1">
    <property type="nucleotide sequence ID" value="NZ_VMSO01000009.1"/>
</dbReference>